<accession>A0AA38MCX9</accession>
<proteinExistence type="predicted"/>
<evidence type="ECO:0000313" key="2">
    <source>
        <dbReference type="Proteomes" id="UP001168821"/>
    </source>
</evidence>
<dbReference type="Proteomes" id="UP001168821">
    <property type="component" value="Unassembled WGS sequence"/>
</dbReference>
<protein>
    <submittedName>
        <fullName evidence="1">Uncharacterized protein</fullName>
    </submittedName>
</protein>
<dbReference type="EMBL" id="JALNTZ010000005">
    <property type="protein sequence ID" value="KAJ3651712.1"/>
    <property type="molecule type" value="Genomic_DNA"/>
</dbReference>
<keyword evidence="2" id="KW-1185">Reference proteome</keyword>
<gene>
    <name evidence="1" type="ORF">Zmor_017732</name>
</gene>
<organism evidence="1 2">
    <name type="scientific">Zophobas morio</name>
    <dbReference type="NCBI Taxonomy" id="2755281"/>
    <lineage>
        <taxon>Eukaryota</taxon>
        <taxon>Metazoa</taxon>
        <taxon>Ecdysozoa</taxon>
        <taxon>Arthropoda</taxon>
        <taxon>Hexapoda</taxon>
        <taxon>Insecta</taxon>
        <taxon>Pterygota</taxon>
        <taxon>Neoptera</taxon>
        <taxon>Endopterygota</taxon>
        <taxon>Coleoptera</taxon>
        <taxon>Polyphaga</taxon>
        <taxon>Cucujiformia</taxon>
        <taxon>Tenebrionidae</taxon>
        <taxon>Zophobas</taxon>
    </lineage>
</organism>
<evidence type="ECO:0000313" key="1">
    <source>
        <dbReference type="EMBL" id="KAJ3651712.1"/>
    </source>
</evidence>
<name>A0AA38MCX9_9CUCU</name>
<dbReference type="AlphaFoldDB" id="A0AA38MCX9"/>
<sequence length="98" mass="11290">MGDILVWESILISIKKGENGIDSSQEEILLDVMKTSKLIRIELVHVEGTINKQRYVEFINIEDITYPTASSITLELQDDEYVTFVFPNPPPKRILRKL</sequence>
<comment type="caution">
    <text evidence="1">The sequence shown here is derived from an EMBL/GenBank/DDBJ whole genome shotgun (WGS) entry which is preliminary data.</text>
</comment>
<reference evidence="1" key="1">
    <citation type="journal article" date="2023" name="G3 (Bethesda)">
        <title>Whole genome assemblies of Zophobas morio and Tenebrio molitor.</title>
        <authorList>
            <person name="Kaur S."/>
            <person name="Stinson S.A."/>
            <person name="diCenzo G.C."/>
        </authorList>
    </citation>
    <scope>NUCLEOTIDE SEQUENCE</scope>
    <source>
        <strain evidence="1">QUZm001</strain>
    </source>
</reference>